<keyword evidence="3" id="KW-1185">Reference proteome</keyword>
<feature type="compositionally biased region" description="Pro residues" evidence="1">
    <location>
        <begin position="34"/>
        <end position="51"/>
    </location>
</feature>
<comment type="caution">
    <text evidence="2">The sequence shown here is derived from an EMBL/GenBank/DDBJ whole genome shotgun (WGS) entry which is preliminary data.</text>
</comment>
<evidence type="ECO:0000313" key="3">
    <source>
        <dbReference type="Proteomes" id="UP001446871"/>
    </source>
</evidence>
<feature type="compositionally biased region" description="Polar residues" evidence="1">
    <location>
        <begin position="166"/>
        <end position="178"/>
    </location>
</feature>
<reference evidence="2 3" key="1">
    <citation type="submission" date="2023-01" db="EMBL/GenBank/DDBJ databases">
        <title>Analysis of 21 Apiospora genomes using comparative genomics revels a genus with tremendous synthesis potential of carbohydrate active enzymes and secondary metabolites.</title>
        <authorList>
            <person name="Sorensen T."/>
        </authorList>
    </citation>
    <scope>NUCLEOTIDE SEQUENCE [LARGE SCALE GENOMIC DNA]</scope>
    <source>
        <strain evidence="2 3">CBS 83171</strain>
    </source>
</reference>
<name>A0ABR1V9Q6_9PEZI</name>
<evidence type="ECO:0000313" key="2">
    <source>
        <dbReference type="EMBL" id="KAK8067944.1"/>
    </source>
</evidence>
<protein>
    <submittedName>
        <fullName evidence="2">Uncharacterized protein</fullName>
    </submittedName>
</protein>
<organism evidence="2 3">
    <name type="scientific">Apiospora saccharicola</name>
    <dbReference type="NCBI Taxonomy" id="335842"/>
    <lineage>
        <taxon>Eukaryota</taxon>
        <taxon>Fungi</taxon>
        <taxon>Dikarya</taxon>
        <taxon>Ascomycota</taxon>
        <taxon>Pezizomycotina</taxon>
        <taxon>Sordariomycetes</taxon>
        <taxon>Xylariomycetidae</taxon>
        <taxon>Amphisphaeriales</taxon>
        <taxon>Apiosporaceae</taxon>
        <taxon>Apiospora</taxon>
    </lineage>
</organism>
<feature type="compositionally biased region" description="Polar residues" evidence="1">
    <location>
        <begin position="132"/>
        <end position="145"/>
    </location>
</feature>
<gene>
    <name evidence="2" type="ORF">PG996_007056</name>
</gene>
<feature type="region of interest" description="Disordered" evidence="1">
    <location>
        <begin position="26"/>
        <end position="202"/>
    </location>
</feature>
<evidence type="ECO:0000256" key="1">
    <source>
        <dbReference type="SAM" id="MobiDB-lite"/>
    </source>
</evidence>
<dbReference type="Proteomes" id="UP001446871">
    <property type="component" value="Unassembled WGS sequence"/>
</dbReference>
<feature type="compositionally biased region" description="Polar residues" evidence="1">
    <location>
        <begin position="75"/>
        <end position="90"/>
    </location>
</feature>
<dbReference type="EMBL" id="JAQQWM010000004">
    <property type="protein sequence ID" value="KAK8067944.1"/>
    <property type="molecule type" value="Genomic_DNA"/>
</dbReference>
<proteinExistence type="predicted"/>
<accession>A0ABR1V9Q6</accession>
<sequence length="223" mass="23669">MPASTTTAKPIGTKRFQLPALDFKFGSLTDGTNIPPPLPSPVQEVPTPPKTPIAADVGAEKKEPDGAANGHAVGTKTSPHSDTVHTTTATGGVKRAAEDIPASPTLSSRGSLRRLLSKNLLHNTYDDHASTAGDQNTSRPPSRTASVMAEERKSKRSSGWFRRLRSGNNSVVEQQTLQPPAPPLFDEAPQKPSGPPPPMIPELSALQAKVDTSMGEDLFKEIK</sequence>